<feature type="domain" description="Insertion element IS402-like" evidence="1">
    <location>
        <begin position="3"/>
        <end position="43"/>
    </location>
</feature>
<evidence type="ECO:0000259" key="1">
    <source>
        <dbReference type="Pfam" id="PF13340"/>
    </source>
</evidence>
<keyword evidence="3" id="KW-1185">Reference proteome</keyword>
<evidence type="ECO:0000313" key="2">
    <source>
        <dbReference type="EMBL" id="MCV3216565.1"/>
    </source>
</evidence>
<protein>
    <submittedName>
        <fullName evidence="2">Transposase</fullName>
    </submittedName>
</protein>
<name>A0ABT3B5P9_9CYAN</name>
<evidence type="ECO:0000313" key="3">
    <source>
        <dbReference type="Proteomes" id="UP001526143"/>
    </source>
</evidence>
<dbReference type="EMBL" id="JAOWRF010000340">
    <property type="protein sequence ID" value="MCV3216565.1"/>
    <property type="molecule type" value="Genomic_DNA"/>
</dbReference>
<sequence>MGGRKREVDMWEVLNAIFYILLEGVRWRSLGKRDFPRKANSVHLFPQLA</sequence>
<dbReference type="InterPro" id="IPR025161">
    <property type="entry name" value="IS402-like_dom"/>
</dbReference>
<proteinExistence type="predicted"/>
<dbReference type="Pfam" id="PF13340">
    <property type="entry name" value="DUF4096"/>
    <property type="match status" value="1"/>
</dbReference>
<reference evidence="2 3" key="1">
    <citation type="submission" date="2022-10" db="EMBL/GenBank/DDBJ databases">
        <title>Identification of biosynthetic pathway for the production of the potent trypsin inhibitor radiosumin.</title>
        <authorList>
            <person name="Fewer D.P."/>
            <person name="Delbaje E."/>
            <person name="Ouyang X."/>
            <person name="Agostino P.D."/>
            <person name="Wahlsten M."/>
            <person name="Jokela J."/>
            <person name="Permi P."/>
            <person name="Haapaniemi E."/>
            <person name="Koistinen H."/>
        </authorList>
    </citation>
    <scope>NUCLEOTIDE SEQUENCE [LARGE SCALE GENOMIC DNA]</scope>
    <source>
        <strain evidence="2 3">NIES-515</strain>
    </source>
</reference>
<accession>A0ABT3B5P9</accession>
<gene>
    <name evidence="2" type="ORF">OGM63_24150</name>
</gene>
<organism evidence="2 3">
    <name type="scientific">Plectonema radiosum NIES-515</name>
    <dbReference type="NCBI Taxonomy" id="2986073"/>
    <lineage>
        <taxon>Bacteria</taxon>
        <taxon>Bacillati</taxon>
        <taxon>Cyanobacteriota</taxon>
        <taxon>Cyanophyceae</taxon>
        <taxon>Oscillatoriophycideae</taxon>
        <taxon>Oscillatoriales</taxon>
        <taxon>Microcoleaceae</taxon>
        <taxon>Plectonema</taxon>
    </lineage>
</organism>
<dbReference type="RefSeq" id="WP_263748221.1">
    <property type="nucleotide sequence ID" value="NZ_JAOWRF010000340.1"/>
</dbReference>
<dbReference type="Proteomes" id="UP001526143">
    <property type="component" value="Unassembled WGS sequence"/>
</dbReference>
<comment type="caution">
    <text evidence="2">The sequence shown here is derived from an EMBL/GenBank/DDBJ whole genome shotgun (WGS) entry which is preliminary data.</text>
</comment>